<dbReference type="EMBL" id="CP102774">
    <property type="protein sequence ID" value="UZF87702.1"/>
    <property type="molecule type" value="Genomic_DNA"/>
</dbReference>
<dbReference type="AlphaFoldDB" id="A0A9E8CL85"/>
<sequence>MAIVIPFAPQRRPQQGSACSLPPQTADILFFTGVRYERAPEVRPPATKPSADARPRKVAAKIAARKNAHRQPA</sequence>
<feature type="region of interest" description="Disordered" evidence="1">
    <location>
        <begin position="40"/>
        <end position="73"/>
    </location>
</feature>
<accession>A0A9E8CL85</accession>
<evidence type="ECO:0000256" key="1">
    <source>
        <dbReference type="SAM" id="MobiDB-lite"/>
    </source>
</evidence>
<feature type="compositionally biased region" description="Basic residues" evidence="1">
    <location>
        <begin position="56"/>
        <end position="73"/>
    </location>
</feature>
<gene>
    <name evidence="2" type="ORF">NWE54_02625</name>
</gene>
<name>A0A9E8CL85_9HYPH</name>
<organism evidence="2">
    <name type="scientific">Bosea sp. NBC_00436</name>
    <dbReference type="NCBI Taxonomy" id="2969620"/>
    <lineage>
        <taxon>Bacteria</taxon>
        <taxon>Pseudomonadati</taxon>
        <taxon>Pseudomonadota</taxon>
        <taxon>Alphaproteobacteria</taxon>
        <taxon>Hyphomicrobiales</taxon>
        <taxon>Boseaceae</taxon>
        <taxon>Bosea</taxon>
    </lineage>
</organism>
<evidence type="ECO:0000313" key="2">
    <source>
        <dbReference type="EMBL" id="UZF87702.1"/>
    </source>
</evidence>
<protein>
    <submittedName>
        <fullName evidence="2">Uncharacterized protein</fullName>
    </submittedName>
</protein>
<reference evidence="2" key="1">
    <citation type="submission" date="2022-08" db="EMBL/GenBank/DDBJ databases">
        <title>Complete Genome Sequences of 2 Bosea sp. soil isolates.</title>
        <authorList>
            <person name="Alvarez Arevalo M."/>
            <person name="Sterndorff E.B."/>
            <person name="Faurdal D."/>
            <person name="Joergensen T.S."/>
            <person name="Weber T."/>
        </authorList>
    </citation>
    <scope>NUCLEOTIDE SEQUENCE</scope>
    <source>
        <strain evidence="2">NBC_00436</strain>
    </source>
</reference>
<proteinExistence type="predicted"/>